<evidence type="ECO:0000256" key="1">
    <source>
        <dbReference type="ARBA" id="ARBA00004479"/>
    </source>
</evidence>
<evidence type="ECO:0000256" key="7">
    <source>
        <dbReference type="ARBA" id="ARBA00022989"/>
    </source>
</evidence>
<keyword evidence="3 11" id="KW-0812">Transmembrane</keyword>
<dbReference type="GO" id="GO:0004725">
    <property type="term" value="F:protein tyrosine phosphatase activity"/>
    <property type="evidence" value="ECO:0007669"/>
    <property type="project" value="UniProtKB-EC"/>
</dbReference>
<organism evidence="15 16">
    <name type="scientific">Poecilia formosa</name>
    <name type="common">Amazon molly</name>
    <name type="synonym">Limia formosa</name>
    <dbReference type="NCBI Taxonomy" id="48698"/>
    <lineage>
        <taxon>Eukaryota</taxon>
        <taxon>Metazoa</taxon>
        <taxon>Chordata</taxon>
        <taxon>Craniata</taxon>
        <taxon>Vertebrata</taxon>
        <taxon>Euteleostomi</taxon>
        <taxon>Actinopterygii</taxon>
        <taxon>Neopterygii</taxon>
        <taxon>Teleostei</taxon>
        <taxon>Neoteleostei</taxon>
        <taxon>Acanthomorphata</taxon>
        <taxon>Ovalentaria</taxon>
        <taxon>Atherinomorphae</taxon>
        <taxon>Cyprinodontiformes</taxon>
        <taxon>Poeciliidae</taxon>
        <taxon>Poeciliinae</taxon>
        <taxon>Poecilia</taxon>
    </lineage>
</organism>
<dbReference type="STRING" id="48698.ENSPFOP00000016134"/>
<dbReference type="SMART" id="SM00404">
    <property type="entry name" value="PTPc_motif"/>
    <property type="match status" value="1"/>
</dbReference>
<comment type="subcellular location">
    <subcellularLocation>
        <location evidence="1">Membrane</location>
        <topology evidence="1">Single-pass type I membrane protein</topology>
    </subcellularLocation>
</comment>
<feature type="domain" description="Tyrosine specific protein phosphatases" evidence="13">
    <location>
        <begin position="572"/>
        <end position="649"/>
    </location>
</feature>
<dbReference type="CDD" id="cd00063">
    <property type="entry name" value="FN3"/>
    <property type="match status" value="2"/>
</dbReference>
<dbReference type="GO" id="GO:0016020">
    <property type="term" value="C:membrane"/>
    <property type="evidence" value="ECO:0007669"/>
    <property type="project" value="UniProtKB-SubCell"/>
</dbReference>
<name>A0A087YDN1_POEFO</name>
<dbReference type="Pfam" id="PF00041">
    <property type="entry name" value="fn3"/>
    <property type="match status" value="2"/>
</dbReference>
<dbReference type="EMBL" id="AYCK01027463">
    <property type="status" value="NOT_ANNOTATED_CDS"/>
    <property type="molecule type" value="Genomic_DNA"/>
</dbReference>
<dbReference type="PANTHER" id="PTHR46957">
    <property type="entry name" value="CYTOKINE RECEPTOR"/>
    <property type="match status" value="1"/>
</dbReference>
<dbReference type="InterPro" id="IPR003961">
    <property type="entry name" value="FN3_dom"/>
</dbReference>
<feature type="domain" description="Fibronectin type-III" evidence="14">
    <location>
        <begin position="1"/>
        <end position="93"/>
    </location>
</feature>
<dbReference type="Gene3D" id="3.90.190.10">
    <property type="entry name" value="Protein tyrosine phosphatase superfamily"/>
    <property type="match status" value="1"/>
</dbReference>
<dbReference type="InterPro" id="IPR029021">
    <property type="entry name" value="Prot-tyrosine_phosphatase-like"/>
</dbReference>
<keyword evidence="5" id="KW-0378">Hydrolase</keyword>
<evidence type="ECO:0000259" key="13">
    <source>
        <dbReference type="PROSITE" id="PS50056"/>
    </source>
</evidence>
<evidence type="ECO:0000256" key="4">
    <source>
        <dbReference type="ARBA" id="ARBA00022729"/>
    </source>
</evidence>
<reference evidence="15" key="3">
    <citation type="submission" date="2025-09" db="UniProtKB">
        <authorList>
            <consortium name="Ensembl"/>
        </authorList>
    </citation>
    <scope>IDENTIFICATION</scope>
</reference>
<dbReference type="SUPFAM" id="SSF49265">
    <property type="entry name" value="Fibronectin type III"/>
    <property type="match status" value="2"/>
</dbReference>
<dbReference type="GeneTree" id="ENSGT00940000165368"/>
<reference evidence="16" key="1">
    <citation type="submission" date="2013-10" db="EMBL/GenBank/DDBJ databases">
        <authorList>
            <person name="Schartl M."/>
            <person name="Warren W."/>
        </authorList>
    </citation>
    <scope>NUCLEOTIDE SEQUENCE [LARGE SCALE GENOMIC DNA]</scope>
    <source>
        <strain evidence="16">female</strain>
    </source>
</reference>
<keyword evidence="6" id="KW-0904">Protein phosphatase</keyword>
<keyword evidence="8 11" id="KW-0472">Membrane</keyword>
<accession>A0A087YDN1</accession>
<dbReference type="AlphaFoldDB" id="A0A087YDN1"/>
<evidence type="ECO:0000256" key="3">
    <source>
        <dbReference type="ARBA" id="ARBA00022692"/>
    </source>
</evidence>
<dbReference type="InterPro" id="IPR016130">
    <property type="entry name" value="Tyr_Pase_AS"/>
</dbReference>
<proteinExistence type="predicted"/>
<evidence type="ECO:0000256" key="2">
    <source>
        <dbReference type="ARBA" id="ARBA00013064"/>
    </source>
</evidence>
<dbReference type="InterPro" id="IPR036116">
    <property type="entry name" value="FN3_sf"/>
</dbReference>
<evidence type="ECO:0000256" key="11">
    <source>
        <dbReference type="SAM" id="Phobius"/>
    </source>
</evidence>
<dbReference type="InterPro" id="IPR000387">
    <property type="entry name" value="Tyr_Pase_dom"/>
</dbReference>
<keyword evidence="9" id="KW-0325">Glycoprotein</keyword>
<dbReference type="GO" id="GO:0043235">
    <property type="term" value="C:receptor complex"/>
    <property type="evidence" value="ECO:0007669"/>
    <property type="project" value="TreeGrafter"/>
</dbReference>
<dbReference type="PROSITE" id="PS50853">
    <property type="entry name" value="FN3"/>
    <property type="match status" value="1"/>
</dbReference>
<evidence type="ECO:0000256" key="6">
    <source>
        <dbReference type="ARBA" id="ARBA00022912"/>
    </source>
</evidence>
<dbReference type="SUPFAM" id="SSF52799">
    <property type="entry name" value="(Phosphotyrosine protein) phosphatases II"/>
    <property type="match status" value="1"/>
</dbReference>
<evidence type="ECO:0000256" key="9">
    <source>
        <dbReference type="ARBA" id="ARBA00023180"/>
    </source>
</evidence>
<dbReference type="OMA" id="NNTAYNY"/>
<dbReference type="PROSITE" id="PS50055">
    <property type="entry name" value="TYR_PHOSPHATASE_PTP"/>
    <property type="match status" value="1"/>
</dbReference>
<dbReference type="PROSITE" id="PS00383">
    <property type="entry name" value="TYR_PHOSPHATASE_1"/>
    <property type="match status" value="1"/>
</dbReference>
<sequence length="681" mass="76007">IAVVTQNNNSITLRWHKIDGISTYRLQYEDNGAPVTENISDTSGETFVQHVVSGLTAGTEYSFSLFTVLNGVSSFKFSFSAATVPLSVTSVRVLERLVDRVTLQWENPDQAWKHSLSINDTNASITQQKTTNVVSYLISNLKPGTMYQFSVTTVFSGLSSAAYIDHTLTQIDCSAVSWSVTNSSIQGTVEGLFSKATASNGSETLISPEGKNVKFSGLHPGATYEISLLYETSSERYPQCGINIPIIPPSIFAHCSYWGSGYSALIKWDQPVGVWTTGELTINGKTVTLNPDENQLIVDGLQPAKTYKVSVNSELETEADPLRSELFTFFCSTDNRGVIAGSVVGVLLCGAVVCVIAFIVLRKPDHIRLGSKTADRNEETVSAAKFPGHFQQLSLDENRGFSLEYEALAPVGTGQTCKAAILPENREKNRFNILPYDWCRVKLNASAPKETDYINASYIPGYNSSREYIATQGPLPSTVADFWRMIWEQKVKRVVMVTNHKEAGGAKCAQYWPEGLKQSQYGDVLVSVTSELKEPNWTLRQFTIKQKRSSEQRSVKHFHFTVWPDRGVPQGTEVLIQFRRIVRQDIESDGSKAPTVVHCSDGVGRTGTFIALDFLLQQLEKQQAVGIKDFLHRMRRHRSHMVQTESQYFFLHQCIMDILQDEHIYENDDTYANTIQLQEIM</sequence>
<evidence type="ECO:0000256" key="5">
    <source>
        <dbReference type="ARBA" id="ARBA00022801"/>
    </source>
</evidence>
<dbReference type="FunFam" id="3.90.190.10:FF:000009">
    <property type="entry name" value="Receptor-type tyrosine-protein phosphatase beta"/>
    <property type="match status" value="1"/>
</dbReference>
<dbReference type="PANTHER" id="PTHR46957:SF10">
    <property type="entry name" value="PROTEIN TYROSINE PHOSPHATASE, RECEPTOR TYPE, H"/>
    <property type="match status" value="1"/>
</dbReference>
<evidence type="ECO:0000259" key="12">
    <source>
        <dbReference type="PROSITE" id="PS50055"/>
    </source>
</evidence>
<feature type="transmembrane region" description="Helical" evidence="11">
    <location>
        <begin position="338"/>
        <end position="361"/>
    </location>
</feature>
<dbReference type="InterPro" id="IPR003595">
    <property type="entry name" value="Tyr_Pase_cat"/>
</dbReference>
<dbReference type="eggNOG" id="KOG0791">
    <property type="taxonomic scope" value="Eukaryota"/>
</dbReference>
<evidence type="ECO:0000256" key="10">
    <source>
        <dbReference type="ARBA" id="ARBA00051722"/>
    </source>
</evidence>
<evidence type="ECO:0000313" key="16">
    <source>
        <dbReference type="Proteomes" id="UP000028760"/>
    </source>
</evidence>
<keyword evidence="4" id="KW-0732">Signal</keyword>
<dbReference type="Ensembl" id="ENSPFOT00000016156.1">
    <property type="protein sequence ID" value="ENSPFOP00000016134.1"/>
    <property type="gene ID" value="ENSPFOG00000016060.1"/>
</dbReference>
<keyword evidence="16" id="KW-1185">Reference proteome</keyword>
<dbReference type="InterPro" id="IPR050713">
    <property type="entry name" value="RTP_Phos/Ushers"/>
</dbReference>
<feature type="domain" description="Tyrosine-protein phosphatase" evidence="12">
    <location>
        <begin position="401"/>
        <end position="658"/>
    </location>
</feature>
<protein>
    <recommendedName>
        <fullName evidence="2">protein-tyrosine-phosphatase</fullName>
        <ecNumber evidence="2">3.1.3.48</ecNumber>
    </recommendedName>
</protein>
<evidence type="ECO:0000256" key="8">
    <source>
        <dbReference type="ARBA" id="ARBA00023136"/>
    </source>
</evidence>
<evidence type="ECO:0000259" key="14">
    <source>
        <dbReference type="PROSITE" id="PS50853"/>
    </source>
</evidence>
<dbReference type="InterPro" id="IPR000242">
    <property type="entry name" value="PTP_cat"/>
</dbReference>
<keyword evidence="7 11" id="KW-1133">Transmembrane helix</keyword>
<dbReference type="PRINTS" id="PR00700">
    <property type="entry name" value="PRTYPHPHTASE"/>
</dbReference>
<evidence type="ECO:0000313" key="15">
    <source>
        <dbReference type="Ensembl" id="ENSPFOP00000016134.1"/>
    </source>
</evidence>
<dbReference type="PROSITE" id="PS50056">
    <property type="entry name" value="TYR_PHOSPHATASE_2"/>
    <property type="match status" value="1"/>
</dbReference>
<dbReference type="Pfam" id="PF00102">
    <property type="entry name" value="Y_phosphatase"/>
    <property type="match status" value="1"/>
</dbReference>
<dbReference type="InterPro" id="IPR013783">
    <property type="entry name" value="Ig-like_fold"/>
</dbReference>
<dbReference type="SMART" id="SM00060">
    <property type="entry name" value="FN3"/>
    <property type="match status" value="3"/>
</dbReference>
<dbReference type="Gene3D" id="2.60.40.10">
    <property type="entry name" value="Immunoglobulins"/>
    <property type="match status" value="2"/>
</dbReference>
<dbReference type="EC" id="3.1.3.48" evidence="2"/>
<comment type="catalytic activity">
    <reaction evidence="10">
        <text>O-phospho-L-tyrosyl-[protein] + H2O = L-tyrosyl-[protein] + phosphate</text>
        <dbReference type="Rhea" id="RHEA:10684"/>
        <dbReference type="Rhea" id="RHEA-COMP:10136"/>
        <dbReference type="Rhea" id="RHEA-COMP:20101"/>
        <dbReference type="ChEBI" id="CHEBI:15377"/>
        <dbReference type="ChEBI" id="CHEBI:43474"/>
        <dbReference type="ChEBI" id="CHEBI:46858"/>
        <dbReference type="ChEBI" id="CHEBI:61978"/>
        <dbReference type="EC" id="3.1.3.48"/>
    </reaction>
</comment>
<reference evidence="15" key="2">
    <citation type="submission" date="2025-08" db="UniProtKB">
        <authorList>
            <consortium name="Ensembl"/>
        </authorList>
    </citation>
    <scope>IDENTIFICATION</scope>
</reference>
<dbReference type="SMART" id="SM00194">
    <property type="entry name" value="PTPc"/>
    <property type="match status" value="1"/>
</dbReference>
<dbReference type="Proteomes" id="UP000028760">
    <property type="component" value="Unassembled WGS sequence"/>
</dbReference>